<dbReference type="OrthoDB" id="9880749at2"/>
<reference evidence="1 2" key="1">
    <citation type="submission" date="2017-03" db="EMBL/GenBank/DDBJ databases">
        <title>Genome sequence of Geothermobacter sp. EPR-M, Deep-Sea Iron Reducer.</title>
        <authorList>
            <person name="Tully B."/>
            <person name="Savalia P."/>
            <person name="Abuyen K."/>
            <person name="Baughan C."/>
            <person name="Romero E."/>
            <person name="Ronkowski C."/>
            <person name="Torres B."/>
            <person name="Tremblay J."/>
            <person name="Trujillo A."/>
            <person name="Tyler M."/>
            <person name="Perez-Rodriguez I."/>
            <person name="Amend J."/>
        </authorList>
    </citation>
    <scope>NUCLEOTIDE SEQUENCE [LARGE SCALE GENOMIC DNA]</scope>
    <source>
        <strain evidence="1 2">EPR-M</strain>
    </source>
</reference>
<dbReference type="Proteomes" id="UP000193136">
    <property type="component" value="Unassembled WGS sequence"/>
</dbReference>
<organism evidence="1 2">
    <name type="scientific">Geothermobacter hydrogeniphilus</name>
    <dbReference type="NCBI Taxonomy" id="1969733"/>
    <lineage>
        <taxon>Bacteria</taxon>
        <taxon>Pseudomonadati</taxon>
        <taxon>Thermodesulfobacteriota</taxon>
        <taxon>Desulfuromonadia</taxon>
        <taxon>Desulfuromonadales</taxon>
        <taxon>Geothermobacteraceae</taxon>
        <taxon>Geothermobacter</taxon>
    </lineage>
</organism>
<gene>
    <name evidence="1" type="ORF">B5V00_06855</name>
</gene>
<dbReference type="EMBL" id="NAAD01000006">
    <property type="protein sequence ID" value="ORJ61346.1"/>
    <property type="molecule type" value="Genomic_DNA"/>
</dbReference>
<accession>A0A1X0Y8A7</accession>
<comment type="caution">
    <text evidence="1">The sequence shown here is derived from an EMBL/GenBank/DDBJ whole genome shotgun (WGS) entry which is preliminary data.</text>
</comment>
<proteinExistence type="predicted"/>
<sequence>MTNEEIAQKWITGLSVVRHHMEVVSDQRVWQSSPAQALAATDRINRLKEWCLKVMETMPEMREKFLEDIKQRGETDAGSCDPAFLAIQQAQQL</sequence>
<dbReference type="RefSeq" id="WP_085010025.1">
    <property type="nucleotide sequence ID" value="NZ_NAAD01000006.1"/>
</dbReference>
<evidence type="ECO:0000313" key="2">
    <source>
        <dbReference type="Proteomes" id="UP000193136"/>
    </source>
</evidence>
<keyword evidence="2" id="KW-1185">Reference proteome</keyword>
<name>A0A1X0Y8A7_9BACT</name>
<evidence type="ECO:0000313" key="1">
    <source>
        <dbReference type="EMBL" id="ORJ61346.1"/>
    </source>
</evidence>
<dbReference type="AlphaFoldDB" id="A0A1X0Y8A7"/>
<dbReference type="STRING" id="1969733.B5V00_06855"/>
<protein>
    <submittedName>
        <fullName evidence="1">Uncharacterized protein</fullName>
    </submittedName>
</protein>